<feature type="compositionally biased region" description="Pro residues" evidence="1">
    <location>
        <begin position="579"/>
        <end position="589"/>
    </location>
</feature>
<feature type="region of interest" description="Disordered" evidence="1">
    <location>
        <begin position="429"/>
        <end position="453"/>
    </location>
</feature>
<gene>
    <name evidence="3" type="ORF">PHYPO_G00008920</name>
</gene>
<evidence type="ECO:0000313" key="3">
    <source>
        <dbReference type="EMBL" id="KAB5587090.1"/>
    </source>
</evidence>
<accession>A0A5N5Q4Y2</accession>
<evidence type="ECO:0000313" key="4">
    <source>
        <dbReference type="Proteomes" id="UP000327468"/>
    </source>
</evidence>
<name>A0A5N5Q4Y2_PANHP</name>
<feature type="compositionally biased region" description="Low complexity" evidence="1">
    <location>
        <begin position="710"/>
        <end position="722"/>
    </location>
</feature>
<dbReference type="Proteomes" id="UP000327468">
    <property type="component" value="Chromosome 1"/>
</dbReference>
<feature type="compositionally biased region" description="Polar residues" evidence="1">
    <location>
        <begin position="481"/>
        <end position="490"/>
    </location>
</feature>
<sequence length="729" mass="77522">MRIYLLQTRSNMESLRVVGFSMLLCVAFSETLNVKDEVVFSGEDYHILLPAGSAQVIFKPRIGPAGRGLEMMKEGNVVSPRVKVNQALSHLILENVGESDEGLYIIKSEKNPEDIKQLNLIVRDCTMEMNVLYGGDFQVSLLGVSTPVGVDFRPSAVEANQTSHPPIELLTPDGSLREGYEDRLSSTEQRLVLKAVTGTDEGSYTITEANGKVSKKICLNVKEYQKFVTVPYGGTFKLNLHLNSSSARLIYSPDSSGSNNLNWVIMERGELSLPPERNLEGRFSMEDSVCILEQVTASDAGLYQVTDLQGFLVSKFYLGVEPYRLPNVFVAVISLVALLVVLLLVCLVSCLVKVRKRAAKARAIEKIAKNAGKEEGDAFRQVVKEACSRYNDEAPALSQKEDITEKSQSTEISIKGLEVSAKDTSIHEKNLETSDSGVGFTTAGLPLDSDTEAPTVPITEADFLSSSVASDAKPTAKQESKLTVSSSPRLATTPEAKPASETPVSAALKPAPSPEPKLSVTPTQETKMTISPTPESKPSLSLSPDPKPAVTPELKPAVSPTPKSTPTLEVKPTSTSEVKPPPSPEPPKVVTPTPDSKLAATPTKMAVSPASDFTSTKPDATPSAVSPSPADTMATTDTKPALSPTPEPKPALSPTPDAKPTTNGTLESTPDIGSSESNAIPAKTPETDKSSVKVPEVISTGGPTPEAKQDSASPSDGAPPSGVEKTSTT</sequence>
<protein>
    <submittedName>
        <fullName evidence="3">Uncharacterized protein</fullName>
    </submittedName>
</protein>
<feature type="transmembrane region" description="Helical" evidence="2">
    <location>
        <begin position="328"/>
        <end position="352"/>
    </location>
</feature>
<feature type="compositionally biased region" description="Polar residues" evidence="1">
    <location>
        <begin position="611"/>
        <end position="626"/>
    </location>
</feature>
<comment type="caution">
    <text evidence="3">The sequence shown here is derived from an EMBL/GenBank/DDBJ whole genome shotgun (WGS) entry which is preliminary data.</text>
</comment>
<reference evidence="3 4" key="1">
    <citation type="submission" date="2019-06" db="EMBL/GenBank/DDBJ databases">
        <title>A chromosome-scale genome assembly of the striped catfish, Pangasianodon hypophthalmus.</title>
        <authorList>
            <person name="Wen M."/>
            <person name="Zahm M."/>
            <person name="Roques C."/>
            <person name="Cabau C."/>
            <person name="Klopp C."/>
            <person name="Donnadieu C."/>
            <person name="Jouanno E."/>
            <person name="Avarre J.-C."/>
            <person name="Campet M."/>
            <person name="Ha T.T.T."/>
            <person name="Dugue R."/>
            <person name="Lampietro C."/>
            <person name="Louis A."/>
            <person name="Herpin A."/>
            <person name="Echchiki A."/>
            <person name="Berthelot C."/>
            <person name="Parey E."/>
            <person name="Roest-Crollius H."/>
            <person name="Braasch I."/>
            <person name="Postlethwait J."/>
            <person name="Bobe J."/>
            <person name="Montfort J."/>
            <person name="Bouchez O."/>
            <person name="Begum T."/>
            <person name="Schartl M."/>
            <person name="Guiguen Y."/>
        </authorList>
    </citation>
    <scope>NUCLEOTIDE SEQUENCE [LARGE SCALE GENOMIC DNA]</scope>
    <source>
        <strain evidence="3 4">Indonesia</strain>
        <tissue evidence="3">Blood</tissue>
    </source>
</reference>
<evidence type="ECO:0000256" key="2">
    <source>
        <dbReference type="SAM" id="Phobius"/>
    </source>
</evidence>
<feature type="compositionally biased region" description="Polar residues" evidence="1">
    <location>
        <begin position="660"/>
        <end position="678"/>
    </location>
</feature>
<feature type="compositionally biased region" description="Polar residues" evidence="1">
    <location>
        <begin position="520"/>
        <end position="530"/>
    </location>
</feature>
<evidence type="ECO:0000256" key="1">
    <source>
        <dbReference type="SAM" id="MobiDB-lite"/>
    </source>
</evidence>
<keyword evidence="2" id="KW-0472">Membrane</keyword>
<keyword evidence="4" id="KW-1185">Reference proteome</keyword>
<dbReference type="EMBL" id="VFJC01000002">
    <property type="protein sequence ID" value="KAB5587090.1"/>
    <property type="molecule type" value="Genomic_DNA"/>
</dbReference>
<dbReference type="AlphaFoldDB" id="A0A5N5Q4Y2"/>
<proteinExistence type="predicted"/>
<feature type="compositionally biased region" description="Pro residues" evidence="1">
    <location>
        <begin position="643"/>
        <end position="653"/>
    </location>
</feature>
<organism evidence="3 4">
    <name type="scientific">Pangasianodon hypophthalmus</name>
    <name type="common">Striped catfish</name>
    <name type="synonym">Helicophagus hypophthalmus</name>
    <dbReference type="NCBI Taxonomy" id="310915"/>
    <lineage>
        <taxon>Eukaryota</taxon>
        <taxon>Metazoa</taxon>
        <taxon>Chordata</taxon>
        <taxon>Craniata</taxon>
        <taxon>Vertebrata</taxon>
        <taxon>Euteleostomi</taxon>
        <taxon>Actinopterygii</taxon>
        <taxon>Neopterygii</taxon>
        <taxon>Teleostei</taxon>
        <taxon>Ostariophysi</taxon>
        <taxon>Siluriformes</taxon>
        <taxon>Pangasiidae</taxon>
        <taxon>Pangasianodon</taxon>
    </lineage>
</organism>
<keyword evidence="2" id="KW-1133">Transmembrane helix</keyword>
<feature type="compositionally biased region" description="Low complexity" evidence="1">
    <location>
        <begin position="531"/>
        <end position="544"/>
    </location>
</feature>
<feature type="region of interest" description="Disordered" evidence="1">
    <location>
        <begin position="467"/>
        <end position="729"/>
    </location>
</feature>
<keyword evidence="2" id="KW-0812">Transmembrane</keyword>